<sequence length="147" mass="15888">MNLKKLLVVLSLIAPTLSAHAGQTVQLSSLDDVENALNRGADVSVTVDLTKCAPTGTTTSPGTTRGGLKINAFRITPDGTLSFADEHATVDSSGQPIWQFIRYRVKPDQTIAFSTDLFSLPSYSRLMPEINYACAVNQGVAFFTERH</sequence>
<proteinExistence type="predicted"/>
<gene>
    <name evidence="2" type="ORF">SAMN05192548_1010143</name>
</gene>
<evidence type="ECO:0000256" key="1">
    <source>
        <dbReference type="SAM" id="SignalP"/>
    </source>
</evidence>
<organism evidence="2 3">
    <name type="scientific">Paraburkholderia terricola</name>
    <dbReference type="NCBI Taxonomy" id="169427"/>
    <lineage>
        <taxon>Bacteria</taxon>
        <taxon>Pseudomonadati</taxon>
        <taxon>Pseudomonadota</taxon>
        <taxon>Betaproteobacteria</taxon>
        <taxon>Burkholderiales</taxon>
        <taxon>Burkholderiaceae</taxon>
        <taxon>Paraburkholderia</taxon>
    </lineage>
</organism>
<feature type="chain" id="PRO_5009919788" evidence="1">
    <location>
        <begin position="22"/>
        <end position="147"/>
    </location>
</feature>
<dbReference type="Pfam" id="PF06903">
    <property type="entry name" value="VirK"/>
    <property type="match status" value="1"/>
</dbReference>
<feature type="signal peptide" evidence="1">
    <location>
        <begin position="1"/>
        <end position="21"/>
    </location>
</feature>
<protein>
    <submittedName>
        <fullName evidence="2">VirK protein</fullName>
    </submittedName>
</protein>
<name>A0A1M6NLR4_9BURK</name>
<dbReference type="OrthoDB" id="8637105at2"/>
<dbReference type="AlphaFoldDB" id="A0A1M6NLR4"/>
<evidence type="ECO:0000313" key="3">
    <source>
        <dbReference type="Proteomes" id="UP000184395"/>
    </source>
</evidence>
<dbReference type="EMBL" id="FRAB01000010">
    <property type="protein sequence ID" value="SHJ96566.1"/>
    <property type="molecule type" value="Genomic_DNA"/>
</dbReference>
<dbReference type="Proteomes" id="UP000184395">
    <property type="component" value="Unassembled WGS sequence"/>
</dbReference>
<evidence type="ECO:0000313" key="2">
    <source>
        <dbReference type="EMBL" id="SHJ96566.1"/>
    </source>
</evidence>
<dbReference type="GeneID" id="301981010"/>
<accession>A0A1M6NLR4</accession>
<reference evidence="2 3" key="1">
    <citation type="submission" date="2016-11" db="EMBL/GenBank/DDBJ databases">
        <authorList>
            <person name="Jaros S."/>
            <person name="Januszkiewicz K."/>
            <person name="Wedrychowicz H."/>
        </authorList>
    </citation>
    <scope>NUCLEOTIDE SEQUENCE [LARGE SCALE GENOMIC DNA]</scope>
    <source>
        <strain evidence="2 3">LMG 20594</strain>
    </source>
</reference>
<dbReference type="RefSeq" id="WP_159442554.1">
    <property type="nucleotide sequence ID" value="NZ_CADFGY010000008.1"/>
</dbReference>
<dbReference type="STRING" id="169427.SAMN05192548_1010143"/>
<keyword evidence="1" id="KW-0732">Signal</keyword>
<dbReference type="InterPro" id="IPR010694">
    <property type="entry name" value="Uncharacterised_VirK"/>
</dbReference>